<evidence type="ECO:0000313" key="11">
    <source>
        <dbReference type="Proteomes" id="UP000464378"/>
    </source>
</evidence>
<sequence>MIPHPDDTIVALATARGPGGRAILRITGPKAFDLASTVFQGHTPLAPRQMVPGILNLPSFSSPIPATCCGNRAPATYTGQDLVELHLLSSPPILDELTTALLNQGARSAQPGEFSLRGFLNGKRDLVQSEAVAAVIDARSTDELQQALSQLAGGVTSPLAGLREDLLNLLADLEAGLDFVDEDIEFVDHTQQLHRIAKAMAQVTLVQKKLADRTLSTDRFRVVFAGAPNAGKSSLFNALIGQNHAIVSEEAGTTRDYLVQPLTVDSEITVDLIDTAGRQDAETVIESAAQAHAMEQSRAAELVLWCVDRSELLTARPPADLEGRTTLPIATKCDEVDFVPAGWIATSAHTGTGLDRIRLEIADHARSYQSTGLTPSQSRCRHHVEICLSHLRKAHSLVLFEDPTELIALELRLALEQLGELVGAVYTEDLLDRIFSRFCIGK</sequence>
<feature type="binding site" evidence="6">
    <location>
        <begin position="229"/>
        <end position="234"/>
    </location>
    <ligand>
        <name>GTP</name>
        <dbReference type="ChEBI" id="CHEBI:37565"/>
    </ligand>
</feature>
<comment type="function">
    <text evidence="6">Exhibits a very high intrinsic GTPase hydrolysis rate. Involved in the addition of a carboxymethylaminomethyl (cmnm) group at the wobble position (U34) of certain tRNAs, forming tRNA-cmnm(5)s(2)U34.</text>
</comment>
<dbReference type="InterPro" id="IPR027368">
    <property type="entry name" value="MnmE_dom2"/>
</dbReference>
<comment type="subcellular location">
    <subcellularLocation>
        <location evidence="6">Cytoplasm</location>
    </subcellularLocation>
</comment>
<dbReference type="Proteomes" id="UP000464378">
    <property type="component" value="Chromosome"/>
</dbReference>
<evidence type="ECO:0000313" key="10">
    <source>
        <dbReference type="EMBL" id="VIP03646.1"/>
    </source>
</evidence>
<keyword evidence="6" id="KW-0479">Metal-binding</keyword>
<dbReference type="InterPro" id="IPR027417">
    <property type="entry name" value="P-loop_NTPase"/>
</dbReference>
<name>A0A6C2YQ95_9BACT</name>
<keyword evidence="5 6" id="KW-0342">GTP-binding</keyword>
<dbReference type="GO" id="GO:0005525">
    <property type="term" value="F:GTP binding"/>
    <property type="evidence" value="ECO:0007669"/>
    <property type="project" value="UniProtKB-UniRule"/>
</dbReference>
<feature type="binding site" evidence="6">
    <location>
        <position position="123"/>
    </location>
    <ligand>
        <name>(6S)-5-formyl-5,6,7,8-tetrahydrofolate</name>
        <dbReference type="ChEBI" id="CHEBI:57457"/>
    </ligand>
</feature>
<dbReference type="EC" id="3.6.-.-" evidence="6"/>
<evidence type="ECO:0000256" key="2">
    <source>
        <dbReference type="ARBA" id="ARBA00022694"/>
    </source>
</evidence>
<dbReference type="InterPro" id="IPR018948">
    <property type="entry name" value="GTP-bd_TrmE_N"/>
</dbReference>
<dbReference type="Gene3D" id="3.30.1360.120">
    <property type="entry name" value="Probable tRNA modification gtpase trme, domain 1"/>
    <property type="match status" value="1"/>
</dbReference>
<feature type="binding site" evidence="6">
    <location>
        <begin position="248"/>
        <end position="254"/>
    </location>
    <ligand>
        <name>GTP</name>
        <dbReference type="ChEBI" id="CHEBI:37565"/>
    </ligand>
</feature>
<dbReference type="InterPro" id="IPR005225">
    <property type="entry name" value="Small_GTP-bd"/>
</dbReference>
<dbReference type="CDD" id="cd14858">
    <property type="entry name" value="TrmE_N"/>
    <property type="match status" value="1"/>
</dbReference>
<comment type="caution">
    <text evidence="6">Lacks conserved residue(s) required for the propagation of feature annotation.</text>
</comment>
<evidence type="ECO:0000256" key="5">
    <source>
        <dbReference type="ARBA" id="ARBA00023134"/>
    </source>
</evidence>
<organism evidence="10">
    <name type="scientific">Tuwongella immobilis</name>
    <dbReference type="NCBI Taxonomy" id="692036"/>
    <lineage>
        <taxon>Bacteria</taxon>
        <taxon>Pseudomonadati</taxon>
        <taxon>Planctomycetota</taxon>
        <taxon>Planctomycetia</taxon>
        <taxon>Gemmatales</taxon>
        <taxon>Gemmataceae</taxon>
        <taxon>Tuwongella</taxon>
    </lineage>
</organism>
<dbReference type="GO" id="GO:0046872">
    <property type="term" value="F:metal ion binding"/>
    <property type="evidence" value="ECO:0007669"/>
    <property type="project" value="UniProtKB-KW"/>
</dbReference>
<dbReference type="GO" id="GO:0030488">
    <property type="term" value="P:tRNA methylation"/>
    <property type="evidence" value="ECO:0007669"/>
    <property type="project" value="TreeGrafter"/>
</dbReference>
<evidence type="ECO:0000259" key="7">
    <source>
        <dbReference type="Pfam" id="PF01926"/>
    </source>
</evidence>
<reference evidence="10" key="1">
    <citation type="submission" date="2019-04" db="EMBL/GenBank/DDBJ databases">
        <authorList>
            <consortium name="Science for Life Laboratories"/>
        </authorList>
    </citation>
    <scope>NUCLEOTIDE SEQUENCE</scope>
    <source>
        <strain evidence="10">MBLW1</strain>
    </source>
</reference>
<feature type="binding site" evidence="6">
    <location>
        <position position="233"/>
    </location>
    <ligand>
        <name>Mg(2+)</name>
        <dbReference type="ChEBI" id="CHEBI:18420"/>
    </ligand>
</feature>
<dbReference type="PANTHER" id="PTHR42714:SF2">
    <property type="entry name" value="TRNA MODIFICATION GTPASE GTPBP3, MITOCHONDRIAL"/>
    <property type="match status" value="1"/>
</dbReference>
<keyword evidence="3 6" id="KW-0547">Nucleotide-binding</keyword>
<dbReference type="GO" id="GO:0003924">
    <property type="term" value="F:GTPase activity"/>
    <property type="evidence" value="ECO:0007669"/>
    <property type="project" value="UniProtKB-UniRule"/>
</dbReference>
<evidence type="ECO:0000259" key="8">
    <source>
        <dbReference type="Pfam" id="PF10396"/>
    </source>
</evidence>
<keyword evidence="6" id="KW-0378">Hydrolase</keyword>
<feature type="domain" description="GTP-binding protein TrmE N-terminal" evidence="8">
    <location>
        <begin position="8"/>
        <end position="123"/>
    </location>
</feature>
<gene>
    <name evidence="6" type="primary">mnmE</name>
    <name evidence="6" type="synonym">trmE</name>
    <name evidence="10" type="ORF">GMBLW1_03140</name>
</gene>
<dbReference type="InterPro" id="IPR025867">
    <property type="entry name" value="MnmE_helical"/>
</dbReference>
<dbReference type="SUPFAM" id="SSF116878">
    <property type="entry name" value="TrmE connector domain"/>
    <property type="match status" value="1"/>
</dbReference>
<keyword evidence="6" id="KW-0963">Cytoplasm</keyword>
<dbReference type="RefSeq" id="WP_162658815.1">
    <property type="nucleotide sequence ID" value="NZ_LR593887.1"/>
</dbReference>
<dbReference type="Gene3D" id="1.20.120.430">
    <property type="entry name" value="tRNA modification GTPase MnmE domain 2"/>
    <property type="match status" value="1"/>
</dbReference>
<evidence type="ECO:0000256" key="4">
    <source>
        <dbReference type="ARBA" id="ARBA00022958"/>
    </source>
</evidence>
<dbReference type="InterPro" id="IPR027266">
    <property type="entry name" value="TrmE/GcvT-like"/>
</dbReference>
<dbReference type="FunCoup" id="A0A6C2YQ95">
    <property type="interactions" value="526"/>
</dbReference>
<feature type="binding site" evidence="6">
    <location>
        <begin position="274"/>
        <end position="277"/>
    </location>
    <ligand>
        <name>GTP</name>
        <dbReference type="ChEBI" id="CHEBI:37565"/>
    </ligand>
</feature>
<dbReference type="InParanoid" id="A0A6C2YQ95"/>
<dbReference type="Pfam" id="PF12631">
    <property type="entry name" value="MnmE_helical"/>
    <property type="match status" value="1"/>
</dbReference>
<feature type="binding site" evidence="6">
    <location>
        <position position="442"/>
    </location>
    <ligand>
        <name>(6S)-5-formyl-5,6,7,8-tetrahydrofolate</name>
        <dbReference type="ChEBI" id="CHEBI:57457"/>
    </ligand>
</feature>
<dbReference type="Gene3D" id="3.40.50.300">
    <property type="entry name" value="P-loop containing nucleotide triphosphate hydrolases"/>
    <property type="match status" value="1"/>
</dbReference>
<proteinExistence type="inferred from homology"/>
<dbReference type="GO" id="GO:0002098">
    <property type="term" value="P:tRNA wobble uridine modification"/>
    <property type="evidence" value="ECO:0007669"/>
    <property type="project" value="TreeGrafter"/>
</dbReference>
<keyword evidence="6" id="KW-0460">Magnesium</keyword>
<keyword evidence="2 6" id="KW-0819">tRNA processing</keyword>
<feature type="binding site" evidence="6">
    <location>
        <position position="84"/>
    </location>
    <ligand>
        <name>(6S)-5-formyl-5,6,7,8-tetrahydrofolate</name>
        <dbReference type="ChEBI" id="CHEBI:57457"/>
    </ligand>
</feature>
<feature type="domain" description="G" evidence="7">
    <location>
        <begin position="221"/>
        <end position="312"/>
    </location>
</feature>
<dbReference type="HAMAP" id="MF_00379">
    <property type="entry name" value="GTPase_MnmE"/>
    <property type="match status" value="1"/>
</dbReference>
<evidence type="ECO:0000256" key="6">
    <source>
        <dbReference type="HAMAP-Rule" id="MF_00379"/>
    </source>
</evidence>
<accession>A0A6C2YQ95</accession>
<dbReference type="PANTHER" id="PTHR42714">
    <property type="entry name" value="TRNA MODIFICATION GTPASE GTPBP3"/>
    <property type="match status" value="1"/>
</dbReference>
<dbReference type="EMBL" id="LR593887">
    <property type="protein sequence ID" value="VTS04660.1"/>
    <property type="molecule type" value="Genomic_DNA"/>
</dbReference>
<dbReference type="InterPro" id="IPR004520">
    <property type="entry name" value="GTPase_MnmE"/>
</dbReference>
<protein>
    <recommendedName>
        <fullName evidence="6">tRNA modification GTPase MnmE</fullName>
        <ecNumber evidence="6">3.6.-.-</ecNumber>
    </recommendedName>
</protein>
<keyword evidence="4 6" id="KW-0630">Potassium</keyword>
<dbReference type="GO" id="GO:0005829">
    <property type="term" value="C:cytosol"/>
    <property type="evidence" value="ECO:0007669"/>
    <property type="project" value="TreeGrafter"/>
</dbReference>
<feature type="binding site" evidence="6">
    <location>
        <position position="254"/>
    </location>
    <ligand>
        <name>Mg(2+)</name>
        <dbReference type="ChEBI" id="CHEBI:18420"/>
    </ligand>
</feature>
<evidence type="ECO:0000256" key="3">
    <source>
        <dbReference type="ARBA" id="ARBA00022741"/>
    </source>
</evidence>
<dbReference type="Pfam" id="PF10396">
    <property type="entry name" value="TrmE_N"/>
    <property type="match status" value="1"/>
</dbReference>
<comment type="cofactor">
    <cofactor evidence="6">
        <name>K(+)</name>
        <dbReference type="ChEBI" id="CHEBI:29103"/>
    </cofactor>
    <text evidence="6">Binds 1 potassium ion per subunit.</text>
</comment>
<dbReference type="EMBL" id="LR586016">
    <property type="protein sequence ID" value="VIP03646.1"/>
    <property type="molecule type" value="Genomic_DNA"/>
</dbReference>
<evidence type="ECO:0000259" key="9">
    <source>
        <dbReference type="Pfam" id="PF12631"/>
    </source>
</evidence>
<dbReference type="NCBIfam" id="TIGR00231">
    <property type="entry name" value="small_GTP"/>
    <property type="match status" value="1"/>
</dbReference>
<comment type="subunit">
    <text evidence="6">Homodimer. Heterotetramer of two MnmE and two MnmG subunits.</text>
</comment>
<dbReference type="AlphaFoldDB" id="A0A6C2YQ95"/>
<dbReference type="Pfam" id="PF01926">
    <property type="entry name" value="MMR_HSR1"/>
    <property type="match status" value="1"/>
</dbReference>
<dbReference type="InterPro" id="IPR006073">
    <property type="entry name" value="GTP-bd"/>
</dbReference>
<keyword evidence="11" id="KW-1185">Reference proteome</keyword>
<feature type="domain" description="MnmE helical" evidence="9">
    <location>
        <begin position="126"/>
        <end position="439"/>
    </location>
</feature>
<feature type="binding site" evidence="6">
    <location>
        <position position="25"/>
    </location>
    <ligand>
        <name>(6S)-5-formyl-5,6,7,8-tetrahydrofolate</name>
        <dbReference type="ChEBI" id="CHEBI:57457"/>
    </ligand>
</feature>
<evidence type="ECO:0000256" key="1">
    <source>
        <dbReference type="ARBA" id="ARBA00011043"/>
    </source>
</evidence>
<dbReference type="SUPFAM" id="SSF52540">
    <property type="entry name" value="P-loop containing nucleoside triphosphate hydrolases"/>
    <property type="match status" value="1"/>
</dbReference>
<dbReference type="KEGG" id="tim:GMBLW1_03140"/>
<comment type="similarity">
    <text evidence="1 6">Belongs to the TRAFAC class TrmE-Era-EngA-EngB-Septin-like GTPase superfamily. TrmE GTPase family.</text>
</comment>